<feature type="region of interest" description="Disordered" evidence="1">
    <location>
        <begin position="142"/>
        <end position="171"/>
    </location>
</feature>
<dbReference type="InterPro" id="IPR035999">
    <property type="entry name" value="Sec7_dom_sf"/>
</dbReference>
<dbReference type="SMART" id="SM00222">
    <property type="entry name" value="Sec7"/>
    <property type="match status" value="1"/>
</dbReference>
<dbReference type="SUPFAM" id="SSF50729">
    <property type="entry name" value="PH domain-like"/>
    <property type="match status" value="1"/>
</dbReference>
<dbReference type="SUPFAM" id="SSF48425">
    <property type="entry name" value="Sec7 domain"/>
    <property type="match status" value="1"/>
</dbReference>
<dbReference type="AlphaFoldDB" id="A0A7S0CHR9"/>
<dbReference type="PROSITE" id="PS50190">
    <property type="entry name" value="SEC7"/>
    <property type="match status" value="1"/>
</dbReference>
<dbReference type="CDD" id="cd00171">
    <property type="entry name" value="Sec7"/>
    <property type="match status" value="1"/>
</dbReference>
<dbReference type="InterPro" id="IPR000904">
    <property type="entry name" value="Sec7_dom"/>
</dbReference>
<reference evidence="4" key="1">
    <citation type="submission" date="2021-01" db="EMBL/GenBank/DDBJ databases">
        <authorList>
            <person name="Corre E."/>
            <person name="Pelletier E."/>
            <person name="Niang G."/>
            <person name="Scheremetjew M."/>
            <person name="Finn R."/>
            <person name="Kale V."/>
            <person name="Holt S."/>
            <person name="Cochrane G."/>
            <person name="Meng A."/>
            <person name="Brown T."/>
            <person name="Cohen L."/>
        </authorList>
    </citation>
    <scope>NUCLEOTIDE SEQUENCE</scope>
    <source>
        <strain evidence="4">CCAP1064/1</strain>
    </source>
</reference>
<evidence type="ECO:0000313" key="4">
    <source>
        <dbReference type="EMBL" id="CAD8423313.1"/>
    </source>
</evidence>
<feature type="compositionally biased region" description="Gly residues" evidence="1">
    <location>
        <begin position="76"/>
        <end position="86"/>
    </location>
</feature>
<dbReference type="InterPro" id="IPR023394">
    <property type="entry name" value="Sec7_C_sf"/>
</dbReference>
<dbReference type="PROSITE" id="PS50003">
    <property type="entry name" value="PH_DOMAIN"/>
    <property type="match status" value="1"/>
</dbReference>
<dbReference type="PANTHER" id="PTHR10663:SF375">
    <property type="entry name" value="LD29171P"/>
    <property type="match status" value="1"/>
</dbReference>
<evidence type="ECO:0000259" key="2">
    <source>
        <dbReference type="PROSITE" id="PS50003"/>
    </source>
</evidence>
<organism evidence="4">
    <name type="scientific">Proboscia inermis</name>
    <dbReference type="NCBI Taxonomy" id="420281"/>
    <lineage>
        <taxon>Eukaryota</taxon>
        <taxon>Sar</taxon>
        <taxon>Stramenopiles</taxon>
        <taxon>Ochrophyta</taxon>
        <taxon>Bacillariophyta</taxon>
        <taxon>Coscinodiscophyceae</taxon>
        <taxon>Rhizosoleniophycidae</taxon>
        <taxon>Rhizosoleniales</taxon>
        <taxon>Rhizosoleniaceae</taxon>
        <taxon>Proboscia</taxon>
    </lineage>
</organism>
<proteinExistence type="predicted"/>
<sequence>MNIDQGLRHFLTSCGFRLPGEAQRVDRIMCTFAQCFWEDNDGDNQLCPFREQDTVYILAFAIIMLNTDLHKTDSGSHGGARSGRGGVLSSSKKSRKKMTKQEFINNLRGVEDSEEIPKEFLSGIYESIANHEIALHTLLSAAQQPQQEQRRGGRNNDQGNQHNVHTSKSVTKGVKPAQELLRGMAVHEYPFWVCRDESEMPLEYVKIAFRATWHHFHSIVNTVLDSPQTDPPIRLACLILLRYTIGCSIFLDMSVEREAFVSQLARLKYIMKRERSNHRQYNNPVQTSKKYVMEGRYKTEEWYITLEGFASSRETTMRAIEEVYRHVKTLRMAIQAHSRTTKSMNRVLRKIRNGDMLSQNASRAFICEGDLVKRCRGGRDVTYRFFLFSDQLVYAHRSTQRDFKVHAELPLDVMSLNDPYGTNTTGSNNRTTPNANSNNMASLMFQINHPRKSFWVVAPDMDAKARWIKDISAAVAKFTRT</sequence>
<feature type="region of interest" description="Disordered" evidence="1">
    <location>
        <begin position="72"/>
        <end position="99"/>
    </location>
</feature>
<gene>
    <name evidence="4" type="ORF">PINE0816_LOCUS19471</name>
</gene>
<protein>
    <recommendedName>
        <fullName evidence="5">SEC7 domain-containing protein</fullName>
    </recommendedName>
</protein>
<dbReference type="GO" id="GO:0032012">
    <property type="term" value="P:regulation of ARF protein signal transduction"/>
    <property type="evidence" value="ECO:0007669"/>
    <property type="project" value="InterPro"/>
</dbReference>
<name>A0A7S0CHR9_9STRA</name>
<dbReference type="Gene3D" id="2.30.29.30">
    <property type="entry name" value="Pleckstrin-homology domain (PH domain)/Phosphotyrosine-binding domain (PTB)"/>
    <property type="match status" value="1"/>
</dbReference>
<dbReference type="GO" id="GO:0005085">
    <property type="term" value="F:guanyl-nucleotide exchange factor activity"/>
    <property type="evidence" value="ECO:0007669"/>
    <property type="project" value="InterPro"/>
</dbReference>
<dbReference type="Gene3D" id="1.10.1000.11">
    <property type="entry name" value="Arf Nucleotide-binding Site Opener,domain 2"/>
    <property type="match status" value="1"/>
</dbReference>
<dbReference type="InterPro" id="IPR001849">
    <property type="entry name" value="PH_domain"/>
</dbReference>
<feature type="domain" description="PH" evidence="2">
    <location>
        <begin position="364"/>
        <end position="476"/>
    </location>
</feature>
<dbReference type="PANTHER" id="PTHR10663">
    <property type="entry name" value="GUANYL-NUCLEOTIDE EXCHANGE FACTOR"/>
    <property type="match status" value="1"/>
</dbReference>
<accession>A0A7S0CHR9</accession>
<dbReference type="InterPro" id="IPR011993">
    <property type="entry name" value="PH-like_dom_sf"/>
</dbReference>
<evidence type="ECO:0008006" key="5">
    <source>
        <dbReference type="Google" id="ProtNLM"/>
    </source>
</evidence>
<dbReference type="SMART" id="SM00233">
    <property type="entry name" value="PH"/>
    <property type="match status" value="1"/>
</dbReference>
<feature type="domain" description="SEC7" evidence="3">
    <location>
        <begin position="1"/>
        <end position="131"/>
    </location>
</feature>
<evidence type="ECO:0000259" key="3">
    <source>
        <dbReference type="PROSITE" id="PS50190"/>
    </source>
</evidence>
<dbReference type="EMBL" id="HBEL01041768">
    <property type="protein sequence ID" value="CAD8423313.1"/>
    <property type="molecule type" value="Transcribed_RNA"/>
</dbReference>
<evidence type="ECO:0000256" key="1">
    <source>
        <dbReference type="SAM" id="MobiDB-lite"/>
    </source>
</evidence>
<dbReference type="Pfam" id="PF01369">
    <property type="entry name" value="Sec7"/>
    <property type="match status" value="1"/>
</dbReference>